<feature type="compositionally biased region" description="Low complexity" evidence="6">
    <location>
        <begin position="249"/>
        <end position="260"/>
    </location>
</feature>
<gene>
    <name evidence="7" type="ORF">K431DRAFT_312651</name>
</gene>
<feature type="region of interest" description="Disordered" evidence="6">
    <location>
        <begin position="1"/>
        <end position="57"/>
    </location>
</feature>
<feature type="compositionally biased region" description="Low complexity" evidence="6">
    <location>
        <begin position="604"/>
        <end position="615"/>
    </location>
</feature>
<feature type="region of interest" description="Disordered" evidence="6">
    <location>
        <begin position="600"/>
        <end position="633"/>
    </location>
</feature>
<feature type="compositionally biased region" description="Low complexity" evidence="6">
    <location>
        <begin position="1"/>
        <end position="13"/>
    </location>
</feature>
<evidence type="ECO:0000256" key="4">
    <source>
        <dbReference type="ARBA" id="ARBA00023163"/>
    </source>
</evidence>
<sequence>MPSASKKGSANSKSHARDRRSSSRHSTPLTETSPTTPHTATPTAPAVTSAPIPKETPYLRTSTATLLGSGELSIDQLISSNTAASSTSGKNGGDPPTAKQLHALHDKIKQGVDKFMAKREEMCDRSMRQLAQRRKQREAERQSQIEDSERRKSKKAGRKAENAKSSKADPSGDAEDVKLRKRSHDEMYMELDQAEREKDRRGRRESLPSVGAHGVARQDGVGVHEGQPPPPSPKVQPGTSAPDPMDTAESPSDSESSSSDQPATIPLYERAFGKDPTQFDDPTIYDIRPWSPSMSDSEKRAIFNVKVWPESDLKDLTAGDPPDADFSNAKPSNQIAFNTFQTHAEPFIRPFNEEDVAFLKERGDRVTPYTIPPRGSRTYKEVWASEDGLTGLEPPRRQERRADEPRGTFEDMSDEVAETDEVSMGPVMNRLLSVLRPQPPPNNPQPNGVKKEDSTSDAIKDSEGDISMLNGDISLGLGADDPTGGSELRPATSLPADAPKPPDNPTPQDYETLDTRAIQELRYIGFLAPDEIPEYSSHLDDAVAGRLRTLQHELRRISTLNNTRRARVLELTEERMAMQEYSNIADDLDNQVNAAYLKRNRSLAKPSKSKGSAGKPAGGQKGLAVSGSGAAGRTVSDGVKALMQKRSDWINMVGPVVGFGRPPIPGDDETIFDPDSMRRLERIEMEAERDEAEDA</sequence>
<dbReference type="InterPro" id="IPR019340">
    <property type="entry name" value="Histone_AcTrfase_su3"/>
</dbReference>
<keyword evidence="8" id="KW-1185">Reference proteome</keyword>
<protein>
    <submittedName>
        <fullName evidence="7">Uncharacterized protein</fullName>
    </submittedName>
</protein>
<dbReference type="OrthoDB" id="1232at2759"/>
<keyword evidence="4" id="KW-0804">Transcription</keyword>
<feature type="compositionally biased region" description="Low complexity" evidence="6">
    <location>
        <begin position="24"/>
        <end position="53"/>
    </location>
</feature>
<keyword evidence="3" id="KW-0805">Transcription regulation</keyword>
<feature type="region of interest" description="Disordered" evidence="6">
    <location>
        <begin position="385"/>
        <end position="509"/>
    </location>
</feature>
<dbReference type="GO" id="GO:0000124">
    <property type="term" value="C:SAGA complex"/>
    <property type="evidence" value="ECO:0007669"/>
    <property type="project" value="TreeGrafter"/>
</dbReference>
<dbReference type="PANTHER" id="PTHR13556:SF2">
    <property type="entry name" value="TRANSCRIPTIONAL ADAPTER 3"/>
    <property type="match status" value="1"/>
</dbReference>
<dbReference type="GO" id="GO:0006357">
    <property type="term" value="P:regulation of transcription by RNA polymerase II"/>
    <property type="evidence" value="ECO:0007669"/>
    <property type="project" value="TreeGrafter"/>
</dbReference>
<name>A0A9P4Q7T6_9PEZI</name>
<evidence type="ECO:0000313" key="7">
    <source>
        <dbReference type="EMBL" id="KAF2721374.1"/>
    </source>
</evidence>
<proteinExistence type="inferred from homology"/>
<dbReference type="PANTHER" id="PTHR13556">
    <property type="entry name" value="TRANSCRIPTIONAL ADAPTER 3-RELATED"/>
    <property type="match status" value="1"/>
</dbReference>
<organism evidence="7 8">
    <name type="scientific">Polychaeton citri CBS 116435</name>
    <dbReference type="NCBI Taxonomy" id="1314669"/>
    <lineage>
        <taxon>Eukaryota</taxon>
        <taxon>Fungi</taxon>
        <taxon>Dikarya</taxon>
        <taxon>Ascomycota</taxon>
        <taxon>Pezizomycotina</taxon>
        <taxon>Dothideomycetes</taxon>
        <taxon>Dothideomycetidae</taxon>
        <taxon>Capnodiales</taxon>
        <taxon>Capnodiaceae</taxon>
        <taxon>Polychaeton</taxon>
    </lineage>
</organism>
<dbReference type="Pfam" id="PF10198">
    <property type="entry name" value="Ada3"/>
    <property type="match status" value="1"/>
</dbReference>
<keyword evidence="5" id="KW-0539">Nucleus</keyword>
<feature type="compositionally biased region" description="Basic and acidic residues" evidence="6">
    <location>
        <begin position="175"/>
        <end position="206"/>
    </location>
</feature>
<dbReference type="AlphaFoldDB" id="A0A9P4Q7T6"/>
<feature type="compositionally biased region" description="Basic and acidic residues" evidence="6">
    <location>
        <begin position="449"/>
        <end position="463"/>
    </location>
</feature>
<feature type="compositionally biased region" description="Acidic residues" evidence="6">
    <location>
        <begin position="411"/>
        <end position="421"/>
    </location>
</feature>
<accession>A0A9P4Q7T6</accession>
<feature type="region of interest" description="Disordered" evidence="6">
    <location>
        <begin position="80"/>
        <end position="296"/>
    </location>
</feature>
<reference evidence="7" key="1">
    <citation type="journal article" date="2020" name="Stud. Mycol.">
        <title>101 Dothideomycetes genomes: a test case for predicting lifestyles and emergence of pathogens.</title>
        <authorList>
            <person name="Haridas S."/>
            <person name="Albert R."/>
            <person name="Binder M."/>
            <person name="Bloem J."/>
            <person name="Labutti K."/>
            <person name="Salamov A."/>
            <person name="Andreopoulos B."/>
            <person name="Baker S."/>
            <person name="Barry K."/>
            <person name="Bills G."/>
            <person name="Bluhm B."/>
            <person name="Cannon C."/>
            <person name="Castanera R."/>
            <person name="Culley D."/>
            <person name="Daum C."/>
            <person name="Ezra D."/>
            <person name="Gonzalez J."/>
            <person name="Henrissat B."/>
            <person name="Kuo A."/>
            <person name="Liang C."/>
            <person name="Lipzen A."/>
            <person name="Lutzoni F."/>
            <person name="Magnuson J."/>
            <person name="Mondo S."/>
            <person name="Nolan M."/>
            <person name="Ohm R."/>
            <person name="Pangilinan J."/>
            <person name="Park H.-J."/>
            <person name="Ramirez L."/>
            <person name="Alfaro M."/>
            <person name="Sun H."/>
            <person name="Tritt A."/>
            <person name="Yoshinaga Y."/>
            <person name="Zwiers L.-H."/>
            <person name="Turgeon B."/>
            <person name="Goodwin S."/>
            <person name="Spatafora J."/>
            <person name="Crous P."/>
            <person name="Grigoriev I."/>
        </authorList>
    </citation>
    <scope>NUCLEOTIDE SEQUENCE</scope>
    <source>
        <strain evidence="7">CBS 116435</strain>
    </source>
</reference>
<feature type="compositionally biased region" description="Basic and acidic residues" evidence="6">
    <location>
        <begin position="158"/>
        <end position="167"/>
    </location>
</feature>
<feature type="compositionally biased region" description="Polar residues" evidence="6">
    <location>
        <begin position="80"/>
        <end position="89"/>
    </location>
</feature>
<evidence type="ECO:0000256" key="3">
    <source>
        <dbReference type="ARBA" id="ARBA00023015"/>
    </source>
</evidence>
<evidence type="ECO:0000256" key="2">
    <source>
        <dbReference type="ARBA" id="ARBA00005330"/>
    </source>
</evidence>
<comment type="caution">
    <text evidence="7">The sequence shown here is derived from an EMBL/GenBank/DDBJ whole genome shotgun (WGS) entry which is preliminary data.</text>
</comment>
<evidence type="ECO:0000313" key="8">
    <source>
        <dbReference type="Proteomes" id="UP000799441"/>
    </source>
</evidence>
<evidence type="ECO:0000256" key="1">
    <source>
        <dbReference type="ARBA" id="ARBA00004123"/>
    </source>
</evidence>
<evidence type="ECO:0000256" key="5">
    <source>
        <dbReference type="ARBA" id="ARBA00023242"/>
    </source>
</evidence>
<dbReference type="EMBL" id="MU003791">
    <property type="protein sequence ID" value="KAF2721374.1"/>
    <property type="molecule type" value="Genomic_DNA"/>
</dbReference>
<feature type="compositionally biased region" description="Basic and acidic residues" evidence="6">
    <location>
        <begin position="394"/>
        <end position="409"/>
    </location>
</feature>
<evidence type="ECO:0000256" key="6">
    <source>
        <dbReference type="SAM" id="MobiDB-lite"/>
    </source>
</evidence>
<dbReference type="Proteomes" id="UP000799441">
    <property type="component" value="Unassembled WGS sequence"/>
</dbReference>
<comment type="similarity">
    <text evidence="2">Belongs to the NGG1 family.</text>
</comment>
<feature type="compositionally biased region" description="Basic and acidic residues" evidence="6">
    <location>
        <begin position="103"/>
        <end position="127"/>
    </location>
</feature>
<dbReference type="GO" id="GO:0003713">
    <property type="term" value="F:transcription coactivator activity"/>
    <property type="evidence" value="ECO:0007669"/>
    <property type="project" value="TreeGrafter"/>
</dbReference>
<comment type="subcellular location">
    <subcellularLocation>
        <location evidence="1">Nucleus</location>
    </subcellularLocation>
</comment>
<feature type="compositionally biased region" description="Basic and acidic residues" evidence="6">
    <location>
        <begin position="137"/>
        <end position="150"/>
    </location>
</feature>
<dbReference type="GO" id="GO:0005634">
    <property type="term" value="C:nucleus"/>
    <property type="evidence" value="ECO:0007669"/>
    <property type="project" value="UniProtKB-SubCell"/>
</dbReference>